<evidence type="ECO:0000313" key="2">
    <source>
        <dbReference type="Proteomes" id="UP000660262"/>
    </source>
</evidence>
<dbReference type="SUPFAM" id="SSF56281">
    <property type="entry name" value="Metallo-hydrolase/oxidoreductase"/>
    <property type="match status" value="1"/>
</dbReference>
<dbReference type="PANTHER" id="PTHR46504">
    <property type="entry name" value="TRNASE Z TRZ1"/>
    <property type="match status" value="1"/>
</dbReference>
<evidence type="ECO:0000313" key="1">
    <source>
        <dbReference type="EMBL" id="GHP05869.1"/>
    </source>
</evidence>
<dbReference type="OrthoDB" id="527344at2759"/>
<comment type="caution">
    <text evidence="1">The sequence shown here is derived from an EMBL/GenBank/DDBJ whole genome shotgun (WGS) entry which is preliminary data.</text>
</comment>
<keyword evidence="2" id="KW-1185">Reference proteome</keyword>
<dbReference type="AlphaFoldDB" id="A0A830HKP0"/>
<gene>
    <name evidence="1" type="ORF">PPROV_000461600</name>
</gene>
<dbReference type="InterPro" id="IPR036866">
    <property type="entry name" value="RibonucZ/Hydroxyglut_hydro"/>
</dbReference>
<name>A0A830HKP0_9CHLO</name>
<organism evidence="1 2">
    <name type="scientific">Pycnococcus provasolii</name>
    <dbReference type="NCBI Taxonomy" id="41880"/>
    <lineage>
        <taxon>Eukaryota</taxon>
        <taxon>Viridiplantae</taxon>
        <taxon>Chlorophyta</taxon>
        <taxon>Pseudoscourfieldiophyceae</taxon>
        <taxon>Pseudoscourfieldiales</taxon>
        <taxon>Pycnococcaceae</taxon>
        <taxon>Pycnococcus</taxon>
    </lineage>
</organism>
<dbReference type="EMBL" id="BNJQ01000011">
    <property type="protein sequence ID" value="GHP05869.1"/>
    <property type="molecule type" value="Genomic_DNA"/>
</dbReference>
<proteinExistence type="predicted"/>
<dbReference type="Proteomes" id="UP000660262">
    <property type="component" value="Unassembled WGS sequence"/>
</dbReference>
<dbReference type="PANTHER" id="PTHR46504:SF2">
    <property type="entry name" value="TRNASE Z TRZ1"/>
    <property type="match status" value="1"/>
</dbReference>
<accession>A0A830HKP0</accession>
<reference evidence="1" key="1">
    <citation type="submission" date="2020-10" db="EMBL/GenBank/DDBJ databases">
        <title>Unveiling of a novel bifunctional photoreceptor, Dualchrome1, isolated from a cosmopolitan green alga.</title>
        <authorList>
            <person name="Suzuki S."/>
            <person name="Kawachi M."/>
        </authorList>
    </citation>
    <scope>NUCLEOTIDE SEQUENCE</scope>
    <source>
        <strain evidence="1">NIES 2893</strain>
    </source>
</reference>
<sequence>MTTPSNLPEKNENIADQLARGNQPAMLAGHKYEAISVGGFETCHMFPSLKLCFDIGRCPQKAVAANNLLLTHTHLDHVGGIFAYVASRGMLGLEPPTVVVPPGTSTKIRAAMDAVSALDGCQMEATLVELSPTSAEGVRLSNGLIVRAFFTSHPVVSQGYVVYRSKSKLKEEFRGLDQKDIAARARSGVKVNEAYEVPLVSFTGDTDVRFLQPIVGDISDIGDGDEDDVASHRHYRDDVDGETASPSDRHDTRAVQTLRDALMADAFLCECTFVDDSVKRADALAFGHMTYQDIVAHRECFTKCRHLVLTHFSARYRAQEVRDALQERLPTDVWERCIPLLRQFSESSKDNASSK</sequence>
<dbReference type="Gene3D" id="3.60.15.10">
    <property type="entry name" value="Ribonuclease Z/Hydroxyacylglutathione hydrolase-like"/>
    <property type="match status" value="1"/>
</dbReference>
<protein>
    <submittedName>
        <fullName evidence="1">tRNA 3' processing endoribonuclease</fullName>
    </submittedName>
</protein>